<evidence type="ECO:0000313" key="2">
    <source>
        <dbReference type="Proteomes" id="UP000033881"/>
    </source>
</evidence>
<organism evidence="1 2">
    <name type="scientific">Candidatus Woesebacteria bacterium GW2011_GWB1_39_12</name>
    <dbReference type="NCBI Taxonomy" id="1618574"/>
    <lineage>
        <taxon>Bacteria</taxon>
        <taxon>Candidatus Woeseibacteriota</taxon>
    </lineage>
</organism>
<dbReference type="STRING" id="1618574.UT24_C0033G0004"/>
<sequence length="164" mass="18748">MGCEGYLTIAPVIEGQHFLDGKTAFPWFRVTEPVAVIPALGHQFGGRLNFSAGAWDSLVFDQMGVWIPNIQHPQLMLGVVPLEWVRKRFDAAVETNRKGKDYDEHGDMGAIPIDTLIPTWKKIVPGFWAVKRYYESGTEDDFTFYAKVPEQFKLGEELQWEIWT</sequence>
<dbReference type="Proteomes" id="UP000033881">
    <property type="component" value="Unassembled WGS sequence"/>
</dbReference>
<accession>A0A0G0PL43</accession>
<evidence type="ECO:0000313" key="1">
    <source>
        <dbReference type="EMBL" id="KKQ98849.1"/>
    </source>
</evidence>
<dbReference type="AlphaFoldDB" id="A0A0G0PL43"/>
<proteinExistence type="predicted"/>
<gene>
    <name evidence="1" type="ORF">UT24_C0033G0004</name>
</gene>
<dbReference type="EMBL" id="LBWB01000033">
    <property type="protein sequence ID" value="KKQ98849.1"/>
    <property type="molecule type" value="Genomic_DNA"/>
</dbReference>
<name>A0A0G0PL43_9BACT</name>
<reference evidence="1 2" key="1">
    <citation type="journal article" date="2015" name="Nature">
        <title>rRNA introns, odd ribosomes, and small enigmatic genomes across a large radiation of phyla.</title>
        <authorList>
            <person name="Brown C.T."/>
            <person name="Hug L.A."/>
            <person name="Thomas B.C."/>
            <person name="Sharon I."/>
            <person name="Castelle C.J."/>
            <person name="Singh A."/>
            <person name="Wilkins M.J."/>
            <person name="Williams K.H."/>
            <person name="Banfield J.F."/>
        </authorList>
    </citation>
    <scope>NUCLEOTIDE SEQUENCE [LARGE SCALE GENOMIC DNA]</scope>
</reference>
<comment type="caution">
    <text evidence="1">The sequence shown here is derived from an EMBL/GenBank/DDBJ whole genome shotgun (WGS) entry which is preliminary data.</text>
</comment>
<protein>
    <submittedName>
        <fullName evidence="1">Uncharacterized protein</fullName>
    </submittedName>
</protein>